<comment type="caution">
    <text evidence="3">The sequence shown here is derived from an EMBL/GenBank/DDBJ whole genome shotgun (WGS) entry which is preliminary data.</text>
</comment>
<proteinExistence type="predicted"/>
<keyword evidence="1" id="KW-0175">Coiled coil</keyword>
<evidence type="ECO:0000256" key="1">
    <source>
        <dbReference type="SAM" id="Coils"/>
    </source>
</evidence>
<evidence type="ECO:0000313" key="4">
    <source>
        <dbReference type="Proteomes" id="UP001189429"/>
    </source>
</evidence>
<reference evidence="3" key="1">
    <citation type="submission" date="2023-10" db="EMBL/GenBank/DDBJ databases">
        <authorList>
            <person name="Chen Y."/>
            <person name="Shah S."/>
            <person name="Dougan E. K."/>
            <person name="Thang M."/>
            <person name="Chan C."/>
        </authorList>
    </citation>
    <scope>NUCLEOTIDE SEQUENCE [LARGE SCALE GENOMIC DNA]</scope>
</reference>
<dbReference type="InterPro" id="IPR036691">
    <property type="entry name" value="Endo/exonu/phosph_ase_sf"/>
</dbReference>
<accession>A0ABN9QZ88</accession>
<feature type="non-terminal residue" evidence="3">
    <location>
        <position position="679"/>
    </location>
</feature>
<feature type="compositionally biased region" description="Polar residues" evidence="2">
    <location>
        <begin position="281"/>
        <end position="290"/>
    </location>
</feature>
<evidence type="ECO:0008006" key="5">
    <source>
        <dbReference type="Google" id="ProtNLM"/>
    </source>
</evidence>
<feature type="compositionally biased region" description="Gly residues" evidence="2">
    <location>
        <begin position="89"/>
        <end position="98"/>
    </location>
</feature>
<keyword evidence="4" id="KW-1185">Reference proteome</keyword>
<feature type="region of interest" description="Disordered" evidence="2">
    <location>
        <begin position="262"/>
        <end position="290"/>
    </location>
</feature>
<dbReference type="Proteomes" id="UP001189429">
    <property type="component" value="Unassembled WGS sequence"/>
</dbReference>
<dbReference type="SUPFAM" id="SSF56219">
    <property type="entry name" value="DNase I-like"/>
    <property type="match status" value="1"/>
</dbReference>
<sequence>MHSQRVQVTTWRCEHSVGARWHCGSCDVWDLAKHRRCATAGCKGFFGPAQAQQRQPGGRWRNGPPKPQLGQWLGAPNAPKGQDKPPWRSGGGRGGGGDDSTAPPQQVSAEELAIYAGLPAETWELFRTKFSRSVQDKVTNMRRAKDSGLEMVAVGSDVSQQVDKLSKQLVQARTNVSNDTEHAAKALQILADSKDKVAKLEQELRDARAKAAQVFAGPAHASMSALEEAVTKISAEASGKTVEQDPERKRLAESIALGTQQKSGSGWRLFPSSPARHGFDSSAQSMETHQSPAQAVAAAAQLCKLGWHALVRAADGAEAAGCHGHGGLIQLAPRHWGMAPFERVGIDSGGLVPGRLSVVHHAGLVPGGFAWFNVHLVCGDGMSAASVALLDILTKVATTLGKPFVISNDFNFSPADAQQSKLVHQLQVCVLAPSIGTCRPSDGILDYFVVSPCFAKAKITTLLDWPICPHRPVLIEIDCVGEPPMMQVMPTPWCLPRPLPRGCCSRDHDPAWLQARVDIDQAETMHAAWKAFIMQAEANVLDARGLDGEADSRGGRHLQPRLRWQRVALPSPLTSNGRWPVKEGSEHSADCSDSKRSLRWALQIVGGFFGLVQRRAELAISAMGAMLADLSAQRDLSRAKAKFGSWVEEQAALGSVALHAITKEPLPWQAGPVAPELRG</sequence>
<evidence type="ECO:0000313" key="3">
    <source>
        <dbReference type="EMBL" id="CAK0810707.1"/>
    </source>
</evidence>
<evidence type="ECO:0000256" key="2">
    <source>
        <dbReference type="SAM" id="MobiDB-lite"/>
    </source>
</evidence>
<dbReference type="EMBL" id="CAUYUJ010004725">
    <property type="protein sequence ID" value="CAK0810707.1"/>
    <property type="molecule type" value="Genomic_DNA"/>
</dbReference>
<organism evidence="3 4">
    <name type="scientific">Prorocentrum cordatum</name>
    <dbReference type="NCBI Taxonomy" id="2364126"/>
    <lineage>
        <taxon>Eukaryota</taxon>
        <taxon>Sar</taxon>
        <taxon>Alveolata</taxon>
        <taxon>Dinophyceae</taxon>
        <taxon>Prorocentrales</taxon>
        <taxon>Prorocentraceae</taxon>
        <taxon>Prorocentrum</taxon>
    </lineage>
</organism>
<dbReference type="Gene3D" id="3.60.10.10">
    <property type="entry name" value="Endonuclease/exonuclease/phosphatase"/>
    <property type="match status" value="1"/>
</dbReference>
<feature type="coiled-coil region" evidence="1">
    <location>
        <begin position="183"/>
        <end position="217"/>
    </location>
</feature>
<feature type="compositionally biased region" description="Low complexity" evidence="2">
    <location>
        <begin position="47"/>
        <end position="59"/>
    </location>
</feature>
<protein>
    <recommendedName>
        <fullName evidence="5">Endonuclease/exonuclease/phosphatase domain-containing protein</fullName>
    </recommendedName>
</protein>
<name>A0ABN9QZ88_9DINO</name>
<gene>
    <name evidence="3" type="ORF">PCOR1329_LOCUS15584</name>
</gene>
<feature type="region of interest" description="Disordered" evidence="2">
    <location>
        <begin position="47"/>
        <end position="105"/>
    </location>
</feature>